<feature type="domain" description="Histidine kinase/HSP90-like ATPase" evidence="11">
    <location>
        <begin position="270"/>
        <end position="362"/>
    </location>
</feature>
<reference evidence="13" key="1">
    <citation type="submission" date="2019-04" db="EMBL/GenBank/DDBJ databases">
        <title>Draft genome sequence of Pseudonocardiaceae bacterium SL3-2-4.</title>
        <authorList>
            <person name="Ningsih F."/>
            <person name="Yokota A."/>
            <person name="Sakai Y."/>
            <person name="Nanatani K."/>
            <person name="Yabe S."/>
            <person name="Oetari A."/>
            <person name="Sjamsuridzal W."/>
        </authorList>
    </citation>
    <scope>NUCLEOTIDE SEQUENCE [LARGE SCALE GENOMIC DNA]</scope>
    <source>
        <strain evidence="13">SL3-2-4</strain>
    </source>
</reference>
<feature type="transmembrane region" description="Helical" evidence="10">
    <location>
        <begin position="120"/>
        <end position="141"/>
    </location>
</feature>
<sequence length="383" mass="39841">MDVLLALALMVFVVGVTVGVARWHQPAARPVDPLGVAWLAAGGLPLPWRRRYPVAVFVLSAALTFSYYVSGYPGGPDVVFPVLALFTVALVRGPVRGAAAGVALWGAALVLALLRDASVLAPWLGGLLLGILAVVAAGSAVRNRYSALRATRERFEAEARRRAEEERLRVAREVHDVVAHSLAMINVQAGVAAHVADRRPEQARQALLAIKEASRTALADLRATLGVLRSGEDRAPAPSLNRMAELLDQVRAAGLRVEVAGEPGDLPAPVDVAGYRILQESLTNAVRHARGATTVTVRWSRAGDDLELAVRDDGQAAAVAPGGTGSGLRGMRERAEALGGRLSAGPAPGGGFEVRAVLPLGADTGPRDAAEITGDADVSGGNA</sequence>
<evidence type="ECO:0000256" key="5">
    <source>
        <dbReference type="ARBA" id="ARBA00022741"/>
    </source>
</evidence>
<dbReference type="Gene3D" id="1.20.5.1930">
    <property type="match status" value="1"/>
</dbReference>
<comment type="catalytic activity">
    <reaction evidence="1">
        <text>ATP + protein L-histidine = ADP + protein N-phospho-L-histidine.</text>
        <dbReference type="EC" id="2.7.13.3"/>
    </reaction>
</comment>
<evidence type="ECO:0000256" key="8">
    <source>
        <dbReference type="ARBA" id="ARBA00023012"/>
    </source>
</evidence>
<dbReference type="EMBL" id="BJFL01000012">
    <property type="protein sequence ID" value="GDY31148.1"/>
    <property type="molecule type" value="Genomic_DNA"/>
</dbReference>
<keyword evidence="3" id="KW-0597">Phosphoprotein</keyword>
<keyword evidence="10" id="KW-1133">Transmembrane helix</keyword>
<name>A0A4D4J907_9PSEU</name>
<dbReference type="EC" id="2.7.13.3" evidence="2"/>
<feature type="transmembrane region" description="Helical" evidence="10">
    <location>
        <begin position="82"/>
        <end position="114"/>
    </location>
</feature>
<keyword evidence="5" id="KW-0547">Nucleotide-binding</keyword>
<protein>
    <recommendedName>
        <fullName evidence="2">histidine kinase</fullName>
        <ecNumber evidence="2">2.7.13.3</ecNumber>
    </recommendedName>
</protein>
<evidence type="ECO:0000313" key="12">
    <source>
        <dbReference type="EMBL" id="GDY31148.1"/>
    </source>
</evidence>
<dbReference type="GO" id="GO:0000155">
    <property type="term" value="F:phosphorelay sensor kinase activity"/>
    <property type="evidence" value="ECO:0007669"/>
    <property type="project" value="InterPro"/>
</dbReference>
<dbReference type="InterPro" id="IPR003594">
    <property type="entry name" value="HATPase_dom"/>
</dbReference>
<evidence type="ECO:0000256" key="3">
    <source>
        <dbReference type="ARBA" id="ARBA00022553"/>
    </source>
</evidence>
<keyword evidence="13" id="KW-1185">Reference proteome</keyword>
<evidence type="ECO:0000256" key="10">
    <source>
        <dbReference type="SAM" id="Phobius"/>
    </source>
</evidence>
<dbReference type="InterPro" id="IPR036890">
    <property type="entry name" value="HATPase_C_sf"/>
</dbReference>
<keyword evidence="8" id="KW-0902">Two-component regulatory system</keyword>
<dbReference type="SMART" id="SM00387">
    <property type="entry name" value="HATPase_c"/>
    <property type="match status" value="1"/>
</dbReference>
<dbReference type="Gene3D" id="3.30.565.10">
    <property type="entry name" value="Histidine kinase-like ATPase, C-terminal domain"/>
    <property type="match status" value="1"/>
</dbReference>
<comment type="caution">
    <text evidence="12">The sequence shown here is derived from an EMBL/GenBank/DDBJ whole genome shotgun (WGS) entry which is preliminary data.</text>
</comment>
<dbReference type="Proteomes" id="UP000298860">
    <property type="component" value="Unassembled WGS sequence"/>
</dbReference>
<keyword evidence="10" id="KW-0812">Transmembrane</keyword>
<feature type="region of interest" description="Disordered" evidence="9">
    <location>
        <begin position="364"/>
        <end position="383"/>
    </location>
</feature>
<dbReference type="SUPFAM" id="SSF55874">
    <property type="entry name" value="ATPase domain of HSP90 chaperone/DNA topoisomerase II/histidine kinase"/>
    <property type="match status" value="1"/>
</dbReference>
<evidence type="ECO:0000256" key="9">
    <source>
        <dbReference type="SAM" id="MobiDB-lite"/>
    </source>
</evidence>
<dbReference type="InterPro" id="IPR011712">
    <property type="entry name" value="Sig_transdc_His_kin_sub3_dim/P"/>
</dbReference>
<dbReference type="Pfam" id="PF02518">
    <property type="entry name" value="HATPase_c"/>
    <property type="match status" value="1"/>
</dbReference>
<proteinExistence type="predicted"/>
<dbReference type="GO" id="GO:0046983">
    <property type="term" value="F:protein dimerization activity"/>
    <property type="evidence" value="ECO:0007669"/>
    <property type="project" value="InterPro"/>
</dbReference>
<keyword evidence="7" id="KW-0067">ATP-binding</keyword>
<evidence type="ECO:0000256" key="6">
    <source>
        <dbReference type="ARBA" id="ARBA00022777"/>
    </source>
</evidence>
<evidence type="ECO:0000256" key="7">
    <source>
        <dbReference type="ARBA" id="ARBA00022840"/>
    </source>
</evidence>
<evidence type="ECO:0000256" key="2">
    <source>
        <dbReference type="ARBA" id="ARBA00012438"/>
    </source>
</evidence>
<evidence type="ECO:0000313" key="13">
    <source>
        <dbReference type="Proteomes" id="UP000298860"/>
    </source>
</evidence>
<dbReference type="Pfam" id="PF07730">
    <property type="entry name" value="HisKA_3"/>
    <property type="match status" value="1"/>
</dbReference>
<dbReference type="CDD" id="cd16917">
    <property type="entry name" value="HATPase_UhpB-NarQ-NarX-like"/>
    <property type="match status" value="1"/>
</dbReference>
<dbReference type="InterPro" id="IPR050482">
    <property type="entry name" value="Sensor_HK_TwoCompSys"/>
</dbReference>
<organism evidence="12 13">
    <name type="scientific">Gandjariella thermophila</name>
    <dbReference type="NCBI Taxonomy" id="1931992"/>
    <lineage>
        <taxon>Bacteria</taxon>
        <taxon>Bacillati</taxon>
        <taxon>Actinomycetota</taxon>
        <taxon>Actinomycetes</taxon>
        <taxon>Pseudonocardiales</taxon>
        <taxon>Pseudonocardiaceae</taxon>
        <taxon>Gandjariella</taxon>
    </lineage>
</organism>
<evidence type="ECO:0000256" key="4">
    <source>
        <dbReference type="ARBA" id="ARBA00022679"/>
    </source>
</evidence>
<dbReference type="PANTHER" id="PTHR24421">
    <property type="entry name" value="NITRATE/NITRITE SENSOR PROTEIN NARX-RELATED"/>
    <property type="match status" value="1"/>
</dbReference>
<feature type="transmembrane region" description="Helical" evidence="10">
    <location>
        <begin position="52"/>
        <end position="70"/>
    </location>
</feature>
<keyword evidence="10" id="KW-0472">Membrane</keyword>
<keyword evidence="6 12" id="KW-0418">Kinase</keyword>
<evidence type="ECO:0000256" key="1">
    <source>
        <dbReference type="ARBA" id="ARBA00000085"/>
    </source>
</evidence>
<dbReference type="GO" id="GO:0016020">
    <property type="term" value="C:membrane"/>
    <property type="evidence" value="ECO:0007669"/>
    <property type="project" value="InterPro"/>
</dbReference>
<evidence type="ECO:0000259" key="11">
    <source>
        <dbReference type="SMART" id="SM00387"/>
    </source>
</evidence>
<dbReference type="PANTHER" id="PTHR24421:SF10">
    <property type="entry name" value="NITRATE_NITRITE SENSOR PROTEIN NARQ"/>
    <property type="match status" value="1"/>
</dbReference>
<dbReference type="GO" id="GO:0005524">
    <property type="term" value="F:ATP binding"/>
    <property type="evidence" value="ECO:0007669"/>
    <property type="project" value="UniProtKB-KW"/>
</dbReference>
<accession>A0A4D4J907</accession>
<keyword evidence="4" id="KW-0808">Transferase</keyword>
<dbReference type="AlphaFoldDB" id="A0A4D4J907"/>
<gene>
    <name evidence="12" type="ORF">GTS_27810</name>
</gene>